<evidence type="ECO:0000313" key="3">
    <source>
        <dbReference type="Proteomes" id="UP000216024"/>
    </source>
</evidence>
<feature type="transmembrane region" description="Helical" evidence="1">
    <location>
        <begin position="6"/>
        <end position="28"/>
    </location>
</feature>
<sequence>MIMIYVLSLFFVILGALFVSLGMLFVNYELSPLKRIVNKELVYKSNKLGVQVMVPGAILVMMAFWIIIKFN</sequence>
<keyword evidence="3" id="KW-1185">Reference proteome</keyword>
<gene>
    <name evidence="2" type="ORF">CCE28_07865</name>
</gene>
<reference evidence="2 3" key="1">
    <citation type="submission" date="2017-06" db="EMBL/GenBank/DDBJ databases">
        <title>Draft genome sequence of anaerobic fermentative bacterium Anaeromicrobium sediminis DY2726D isolated from West Pacific Ocean sediments.</title>
        <authorList>
            <person name="Zeng X."/>
        </authorList>
    </citation>
    <scope>NUCLEOTIDE SEQUENCE [LARGE SCALE GENOMIC DNA]</scope>
    <source>
        <strain evidence="2 3">DY2726D</strain>
    </source>
</reference>
<keyword evidence="1" id="KW-1133">Transmembrane helix</keyword>
<evidence type="ECO:0000256" key="1">
    <source>
        <dbReference type="SAM" id="Phobius"/>
    </source>
</evidence>
<feature type="transmembrane region" description="Helical" evidence="1">
    <location>
        <begin position="48"/>
        <end position="68"/>
    </location>
</feature>
<comment type="caution">
    <text evidence="2">The sequence shown here is derived from an EMBL/GenBank/DDBJ whole genome shotgun (WGS) entry which is preliminary data.</text>
</comment>
<organism evidence="2 3">
    <name type="scientific">Anaeromicrobium sediminis</name>
    <dbReference type="NCBI Taxonomy" id="1478221"/>
    <lineage>
        <taxon>Bacteria</taxon>
        <taxon>Bacillati</taxon>
        <taxon>Bacillota</taxon>
        <taxon>Clostridia</taxon>
        <taxon>Peptostreptococcales</taxon>
        <taxon>Thermotaleaceae</taxon>
        <taxon>Anaeromicrobium</taxon>
    </lineage>
</organism>
<keyword evidence="1" id="KW-0812">Transmembrane</keyword>
<dbReference type="Proteomes" id="UP000216024">
    <property type="component" value="Unassembled WGS sequence"/>
</dbReference>
<keyword evidence="1" id="KW-0472">Membrane</keyword>
<accession>A0A267MKC7</accession>
<name>A0A267MKC7_9FIRM</name>
<dbReference type="RefSeq" id="WP_095132703.1">
    <property type="nucleotide sequence ID" value="NZ_NIBG01000005.1"/>
</dbReference>
<proteinExistence type="predicted"/>
<dbReference type="AlphaFoldDB" id="A0A267MKC7"/>
<evidence type="ECO:0000313" key="2">
    <source>
        <dbReference type="EMBL" id="PAB59862.1"/>
    </source>
</evidence>
<protein>
    <submittedName>
        <fullName evidence="2">Uncharacterized protein</fullName>
    </submittedName>
</protein>
<dbReference type="EMBL" id="NIBG01000005">
    <property type="protein sequence ID" value="PAB59862.1"/>
    <property type="molecule type" value="Genomic_DNA"/>
</dbReference>